<sequence length="296" mass="33931">MIMYKTSGQLKQEARDSLRGRWKDAVLLNLVPSLLQIISMFLVAMAIAAVIFFVSLFATSSSFESGTHVGQTNFERIFEEEFDDLNDEEWLHDNYNPEDYSNSSAISAAASASSSSFMAPIIGLVTSFLTIGISFTFLDVIRKREQQEMGFKNAFRIFNGNDFVPVLLINILTYIFKYLWTLLFIIPGIIKSYAYSQSYFIYKDLAAHKNVRSMGATSFITESKELMVGHKGRLFWLDVSFIGWYLLGFFTFGIGFLWINPYVQTTKAAFYNDLAKDRYTVVEVEEVEEDDEWTNF</sequence>
<name>A0ABS3HVC4_9ENTE</name>
<comment type="caution">
    <text evidence="2">The sequence shown here is derived from an EMBL/GenBank/DDBJ whole genome shotgun (WGS) entry which is preliminary data.</text>
</comment>
<feature type="transmembrane region" description="Helical" evidence="1">
    <location>
        <begin position="234"/>
        <end position="259"/>
    </location>
</feature>
<dbReference type="PANTHER" id="PTHR40076">
    <property type="entry name" value="MEMBRANE PROTEIN-RELATED"/>
    <property type="match status" value="1"/>
</dbReference>
<evidence type="ECO:0000313" key="3">
    <source>
        <dbReference type="Proteomes" id="UP000664857"/>
    </source>
</evidence>
<keyword evidence="3" id="KW-1185">Reference proteome</keyword>
<dbReference type="EMBL" id="JAFLVX010000032">
    <property type="protein sequence ID" value="MBO0477679.1"/>
    <property type="molecule type" value="Genomic_DNA"/>
</dbReference>
<proteinExistence type="predicted"/>
<gene>
    <name evidence="2" type="ORF">DOK76_11390</name>
</gene>
<evidence type="ECO:0000313" key="2">
    <source>
        <dbReference type="EMBL" id="MBO0477679.1"/>
    </source>
</evidence>
<keyword evidence="1" id="KW-0472">Membrane</keyword>
<dbReference type="PANTHER" id="PTHR40076:SF1">
    <property type="entry name" value="MEMBRANE PROTEIN"/>
    <property type="match status" value="1"/>
</dbReference>
<dbReference type="Proteomes" id="UP000664857">
    <property type="component" value="Unassembled WGS sequence"/>
</dbReference>
<reference evidence="2 3" key="1">
    <citation type="submission" date="2021-03" db="EMBL/GenBank/DDBJ databases">
        <title>Enterococcal diversity collection.</title>
        <authorList>
            <person name="Gilmore M.S."/>
            <person name="Schwartzman J."/>
            <person name="Van Tyne D."/>
            <person name="Martin M."/>
            <person name="Earl A.M."/>
            <person name="Manson A.L."/>
            <person name="Straub T."/>
            <person name="Salamzade R."/>
            <person name="Saavedra J."/>
            <person name="Lebreton F."/>
            <person name="Prichula J."/>
            <person name="Schaufler K."/>
            <person name="Gaca A."/>
            <person name="Sgardioli B."/>
            <person name="Wagenaar J."/>
            <person name="Strong T."/>
        </authorList>
    </citation>
    <scope>NUCLEOTIDE SEQUENCE [LARGE SCALE GENOMIC DNA]</scope>
    <source>
        <strain evidence="2 3">DIV0080</strain>
    </source>
</reference>
<accession>A0ABS3HVC4</accession>
<evidence type="ECO:0000256" key="1">
    <source>
        <dbReference type="SAM" id="Phobius"/>
    </source>
</evidence>
<dbReference type="Pfam" id="PF06161">
    <property type="entry name" value="DUF975"/>
    <property type="match status" value="1"/>
</dbReference>
<organism evidence="2 3">
    <name type="scientific">Candidatus Vagococcus giribetii</name>
    <dbReference type="NCBI Taxonomy" id="2230876"/>
    <lineage>
        <taxon>Bacteria</taxon>
        <taxon>Bacillati</taxon>
        <taxon>Bacillota</taxon>
        <taxon>Bacilli</taxon>
        <taxon>Lactobacillales</taxon>
        <taxon>Enterococcaceae</taxon>
        <taxon>Vagococcus</taxon>
    </lineage>
</organism>
<keyword evidence="1" id="KW-0812">Transmembrane</keyword>
<protein>
    <submittedName>
        <fullName evidence="2">DUF975 family protein</fullName>
    </submittedName>
</protein>
<keyword evidence="1" id="KW-1133">Transmembrane helix</keyword>
<feature type="transmembrane region" description="Helical" evidence="1">
    <location>
        <begin position="25"/>
        <end position="58"/>
    </location>
</feature>
<feature type="transmembrane region" description="Helical" evidence="1">
    <location>
        <begin position="162"/>
        <end position="190"/>
    </location>
</feature>
<dbReference type="InterPro" id="IPR010380">
    <property type="entry name" value="DUF975"/>
</dbReference>
<feature type="transmembrane region" description="Helical" evidence="1">
    <location>
        <begin position="117"/>
        <end position="141"/>
    </location>
</feature>